<sequence length="274" mass="31081">MHHAVCDYPQEIPSQCCIAATVVHHVFGNVSIHRYVYYLTESNTKQSGRNSGPLYQLDHRCSRIRTANQLERCLRHTYTFMNVVTSMHQYVFDGIPNVVHYRIERQEFRTSVSYDHDGIRSSTRPETPALICSNDASVPQPQSRILLPPPSAAEIQRQYIVRPRWNSEFTEPESPTVINLNNTSVPQSSSWVLWPPVPRGVQMLRLMIATKRAFRTTHQERGSVVGFSTKLLHSTVYYHCGEQLCVDDTGMVGLTLGWLDSGPQGVTLPQSLSL</sequence>
<accession>M2QJN6</accession>
<evidence type="ECO:0000313" key="2">
    <source>
        <dbReference type="Proteomes" id="UP000016930"/>
    </source>
</evidence>
<dbReference type="AlphaFoldDB" id="M2QJN6"/>
<gene>
    <name evidence="1" type="ORF">CERSUDRAFT_118703</name>
</gene>
<dbReference type="HOGENOM" id="CLU_1015637_0_0_1"/>
<name>M2QJN6_CERS8</name>
<evidence type="ECO:0000313" key="1">
    <source>
        <dbReference type="EMBL" id="EMD32325.1"/>
    </source>
</evidence>
<keyword evidence="2" id="KW-1185">Reference proteome</keyword>
<organism evidence="1 2">
    <name type="scientific">Ceriporiopsis subvermispora (strain B)</name>
    <name type="common">White-rot fungus</name>
    <name type="synonym">Gelatoporia subvermispora</name>
    <dbReference type="NCBI Taxonomy" id="914234"/>
    <lineage>
        <taxon>Eukaryota</taxon>
        <taxon>Fungi</taxon>
        <taxon>Dikarya</taxon>
        <taxon>Basidiomycota</taxon>
        <taxon>Agaricomycotina</taxon>
        <taxon>Agaricomycetes</taxon>
        <taxon>Polyporales</taxon>
        <taxon>Gelatoporiaceae</taxon>
        <taxon>Gelatoporia</taxon>
    </lineage>
</organism>
<reference evidence="1 2" key="1">
    <citation type="journal article" date="2012" name="Proc. Natl. Acad. Sci. U.S.A.">
        <title>Comparative genomics of Ceriporiopsis subvermispora and Phanerochaete chrysosporium provide insight into selective ligninolysis.</title>
        <authorList>
            <person name="Fernandez-Fueyo E."/>
            <person name="Ruiz-Duenas F.J."/>
            <person name="Ferreira P."/>
            <person name="Floudas D."/>
            <person name="Hibbett D.S."/>
            <person name="Canessa P."/>
            <person name="Larrondo L.F."/>
            <person name="James T.Y."/>
            <person name="Seelenfreund D."/>
            <person name="Lobos S."/>
            <person name="Polanco R."/>
            <person name="Tello M."/>
            <person name="Honda Y."/>
            <person name="Watanabe T."/>
            <person name="Watanabe T."/>
            <person name="Ryu J.S."/>
            <person name="Kubicek C.P."/>
            <person name="Schmoll M."/>
            <person name="Gaskell J."/>
            <person name="Hammel K.E."/>
            <person name="St John F.J."/>
            <person name="Vanden Wymelenberg A."/>
            <person name="Sabat G."/>
            <person name="Splinter BonDurant S."/>
            <person name="Syed K."/>
            <person name="Yadav J.S."/>
            <person name="Doddapaneni H."/>
            <person name="Subramanian V."/>
            <person name="Lavin J.L."/>
            <person name="Oguiza J.A."/>
            <person name="Perez G."/>
            <person name="Pisabarro A.G."/>
            <person name="Ramirez L."/>
            <person name="Santoyo F."/>
            <person name="Master E."/>
            <person name="Coutinho P.M."/>
            <person name="Henrissat B."/>
            <person name="Lombard V."/>
            <person name="Magnuson J.K."/>
            <person name="Kuees U."/>
            <person name="Hori C."/>
            <person name="Igarashi K."/>
            <person name="Samejima M."/>
            <person name="Held B.W."/>
            <person name="Barry K.W."/>
            <person name="LaButti K.M."/>
            <person name="Lapidus A."/>
            <person name="Lindquist E.A."/>
            <person name="Lucas S.M."/>
            <person name="Riley R."/>
            <person name="Salamov A.A."/>
            <person name="Hoffmeister D."/>
            <person name="Schwenk D."/>
            <person name="Hadar Y."/>
            <person name="Yarden O."/>
            <person name="de Vries R.P."/>
            <person name="Wiebenga A."/>
            <person name="Stenlid J."/>
            <person name="Eastwood D."/>
            <person name="Grigoriev I.V."/>
            <person name="Berka R.M."/>
            <person name="Blanchette R.A."/>
            <person name="Kersten P."/>
            <person name="Martinez A.T."/>
            <person name="Vicuna R."/>
            <person name="Cullen D."/>
        </authorList>
    </citation>
    <scope>NUCLEOTIDE SEQUENCE [LARGE SCALE GENOMIC DNA]</scope>
    <source>
        <strain evidence="1 2">B</strain>
    </source>
</reference>
<dbReference type="EMBL" id="KB445811">
    <property type="protein sequence ID" value="EMD32325.1"/>
    <property type="molecule type" value="Genomic_DNA"/>
</dbReference>
<dbReference type="Proteomes" id="UP000016930">
    <property type="component" value="Unassembled WGS sequence"/>
</dbReference>
<protein>
    <submittedName>
        <fullName evidence="1">Uncharacterized protein</fullName>
    </submittedName>
</protein>
<proteinExistence type="predicted"/>